<feature type="region of interest" description="Disordered" evidence="1">
    <location>
        <begin position="214"/>
        <end position="238"/>
    </location>
</feature>
<feature type="region of interest" description="Disordered" evidence="1">
    <location>
        <begin position="330"/>
        <end position="355"/>
    </location>
</feature>
<comment type="caution">
    <text evidence="3">The sequence shown here is derived from an EMBL/GenBank/DDBJ whole genome shotgun (WGS) entry which is preliminary data.</text>
</comment>
<accession>A0AAD7TX26</accession>
<dbReference type="AlphaFoldDB" id="A0AAD7TX26"/>
<keyword evidence="2" id="KW-0812">Transmembrane</keyword>
<feature type="compositionally biased region" description="Low complexity" evidence="1">
    <location>
        <begin position="214"/>
        <end position="236"/>
    </location>
</feature>
<dbReference type="EMBL" id="JAPEVG010000106">
    <property type="protein sequence ID" value="KAJ8482813.1"/>
    <property type="molecule type" value="Genomic_DNA"/>
</dbReference>
<reference evidence="3" key="1">
    <citation type="submission" date="2022-11" db="EMBL/GenBank/DDBJ databases">
        <title>Genome Sequence of Cubamyces cubensis.</title>
        <authorList>
            <person name="Buettner E."/>
        </authorList>
    </citation>
    <scope>NUCLEOTIDE SEQUENCE</scope>
    <source>
        <strain evidence="3">MPL-01</strain>
    </source>
</reference>
<evidence type="ECO:0000256" key="1">
    <source>
        <dbReference type="SAM" id="MobiDB-lite"/>
    </source>
</evidence>
<keyword evidence="4" id="KW-1185">Reference proteome</keyword>
<proteinExistence type="predicted"/>
<keyword evidence="2" id="KW-1133">Transmembrane helix</keyword>
<name>A0AAD7TX26_9APHY</name>
<feature type="transmembrane region" description="Helical" evidence="2">
    <location>
        <begin position="6"/>
        <end position="26"/>
    </location>
</feature>
<sequence length="355" mass="37641">MSDLGFNVWGAIAAVVGTVALVPVFIAWFNTRLPRARLPYLVDLLSETLLLFLAGLREDLFTDESELRHFHARVKTAKRAVDDIRAGVYGATTWRQDVKHWYMGLSGDISDLSETLNNLRANLANTQSGNRKLLAAQGYPSKQALSPYAQELLREYSEALLLPYPTAYASLTPDVSIMAESPATLSAISLPVAEPLSSGPGPLSGSAIGLSAGSDAGSFSPTSSPASTSSLLSGQSEKSHTISDADLKALLYIALSSLRPRPSQDVEHGPPQVAQDAPCQGISQLAPRPAHGLSGTGHRLPLRLAKRTGIKASLLYRPIVRRSLSAMGVASARPQPDPESLVSPGLGCGDQVLEG</sequence>
<evidence type="ECO:0000313" key="4">
    <source>
        <dbReference type="Proteomes" id="UP001215151"/>
    </source>
</evidence>
<keyword evidence="2" id="KW-0472">Membrane</keyword>
<dbReference type="Proteomes" id="UP001215151">
    <property type="component" value="Unassembled WGS sequence"/>
</dbReference>
<protein>
    <submittedName>
        <fullName evidence="3">Uncharacterized protein</fullName>
    </submittedName>
</protein>
<gene>
    <name evidence="3" type="ORF">ONZ51_g5127</name>
</gene>
<evidence type="ECO:0000256" key="2">
    <source>
        <dbReference type="SAM" id="Phobius"/>
    </source>
</evidence>
<evidence type="ECO:0000313" key="3">
    <source>
        <dbReference type="EMBL" id="KAJ8482813.1"/>
    </source>
</evidence>
<organism evidence="3 4">
    <name type="scientific">Trametes cubensis</name>
    <dbReference type="NCBI Taxonomy" id="1111947"/>
    <lineage>
        <taxon>Eukaryota</taxon>
        <taxon>Fungi</taxon>
        <taxon>Dikarya</taxon>
        <taxon>Basidiomycota</taxon>
        <taxon>Agaricomycotina</taxon>
        <taxon>Agaricomycetes</taxon>
        <taxon>Polyporales</taxon>
        <taxon>Polyporaceae</taxon>
        <taxon>Trametes</taxon>
    </lineage>
</organism>